<dbReference type="GO" id="GO:0090729">
    <property type="term" value="F:toxin activity"/>
    <property type="evidence" value="ECO:0007669"/>
    <property type="project" value="UniProtKB-KW"/>
</dbReference>
<reference evidence="7 8" key="1">
    <citation type="journal article" date="2013" name="Nature">
        <title>Anaerobic oxidation of methane coupled to nitrate reduction in a novel archaeal lineage.</title>
        <authorList>
            <person name="Haroon M.F."/>
            <person name="Hu S."/>
            <person name="Shi Y."/>
            <person name="Imelfort M."/>
            <person name="Keller J."/>
            <person name="Hugenholtz P."/>
            <person name="Yuan Z."/>
            <person name="Tyson G.W."/>
        </authorList>
    </citation>
    <scope>NUCLEOTIDE SEQUENCE [LARGE SCALE GENOMIC DNA]</scope>
    <source>
        <strain evidence="7 8">ANME-2d</strain>
    </source>
</reference>
<dbReference type="Proteomes" id="UP000027153">
    <property type="component" value="Unassembled WGS sequence"/>
</dbReference>
<keyword evidence="2 5" id="KW-0540">Nuclease</keyword>
<dbReference type="SMART" id="SM00670">
    <property type="entry name" value="PINc"/>
    <property type="match status" value="1"/>
</dbReference>
<keyword evidence="5" id="KW-0460">Magnesium</keyword>
<evidence type="ECO:0000256" key="2">
    <source>
        <dbReference type="ARBA" id="ARBA00022722"/>
    </source>
</evidence>
<dbReference type="GO" id="GO:0004540">
    <property type="term" value="F:RNA nuclease activity"/>
    <property type="evidence" value="ECO:0007669"/>
    <property type="project" value="InterPro"/>
</dbReference>
<sequence length="146" mass="16909">MAVLIDSNVIISLLIQSEKTQDAKEILLKVTDQPVTILNVIEEVIYVGLSLIYDCRGFKLRDEIRKGLNDQSTFFLNNLRYFIEEFEIKLIYPPDDLNLLFDTITTYRLLPNDALIAATCKHYGIKKIATFDDDFKRVDFLEVIEV</sequence>
<organism evidence="7 8">
    <name type="scientific">Candidatus Methanoperedens nitratireducens</name>
    <dbReference type="NCBI Taxonomy" id="1392998"/>
    <lineage>
        <taxon>Archaea</taxon>
        <taxon>Methanobacteriati</taxon>
        <taxon>Methanobacteriota</taxon>
        <taxon>Stenosarchaea group</taxon>
        <taxon>Methanomicrobia</taxon>
        <taxon>Methanosarcinales</taxon>
        <taxon>ANME-2 cluster</taxon>
        <taxon>Candidatus Methanoperedentaceae</taxon>
        <taxon>Candidatus Methanoperedens</taxon>
    </lineage>
</organism>
<dbReference type="Gene3D" id="3.40.50.1010">
    <property type="entry name" value="5'-nuclease"/>
    <property type="match status" value="1"/>
</dbReference>
<accession>A0A062V307</accession>
<feature type="binding site" evidence="5">
    <location>
        <position position="6"/>
    </location>
    <ligand>
        <name>Mg(2+)</name>
        <dbReference type="ChEBI" id="CHEBI:18420"/>
    </ligand>
</feature>
<evidence type="ECO:0000256" key="4">
    <source>
        <dbReference type="ARBA" id="ARBA00022801"/>
    </source>
</evidence>
<feature type="domain" description="PIN" evidence="6">
    <location>
        <begin position="1"/>
        <end position="137"/>
    </location>
</feature>
<comment type="caution">
    <text evidence="7">The sequence shown here is derived from an EMBL/GenBank/DDBJ whole genome shotgun (WGS) entry which is preliminary data.</text>
</comment>
<gene>
    <name evidence="5" type="primary">vapC</name>
    <name evidence="7" type="ORF">ANME2D_03007</name>
</gene>
<protein>
    <recommendedName>
        <fullName evidence="5">Ribonuclease VapC</fullName>
        <shortName evidence="5">RNase VapC</shortName>
        <ecNumber evidence="5">3.1.-.-</ecNumber>
    </recommendedName>
    <alternativeName>
        <fullName evidence="5">Putative toxin VapC</fullName>
    </alternativeName>
</protein>
<dbReference type="GO" id="GO:0016787">
    <property type="term" value="F:hydrolase activity"/>
    <property type="evidence" value="ECO:0007669"/>
    <property type="project" value="UniProtKB-KW"/>
</dbReference>
<keyword evidence="3 5" id="KW-0479">Metal-binding</keyword>
<comment type="function">
    <text evidence="5">Toxic component of a toxin-antitoxin (TA) system. An RNase.</text>
</comment>
<dbReference type="RefSeq" id="WP_081810307.1">
    <property type="nucleotide sequence ID" value="NZ_JMIY01000007.1"/>
</dbReference>
<keyword evidence="5" id="KW-0800">Toxin</keyword>
<keyword evidence="1 5" id="KW-1277">Toxin-antitoxin system</keyword>
<dbReference type="OrthoDB" id="147997at2157"/>
<comment type="similarity">
    <text evidence="5">Belongs to the PINc/VapC protein family.</text>
</comment>
<dbReference type="PANTHER" id="PTHR39677">
    <property type="entry name" value="RIBONUCLEASE VAPC6"/>
    <property type="match status" value="1"/>
</dbReference>
<keyword evidence="8" id="KW-1185">Reference proteome</keyword>
<evidence type="ECO:0000256" key="3">
    <source>
        <dbReference type="ARBA" id="ARBA00022723"/>
    </source>
</evidence>
<dbReference type="SUPFAM" id="SSF88723">
    <property type="entry name" value="PIN domain-like"/>
    <property type="match status" value="1"/>
</dbReference>
<dbReference type="GO" id="GO:0000287">
    <property type="term" value="F:magnesium ion binding"/>
    <property type="evidence" value="ECO:0007669"/>
    <property type="project" value="UniProtKB-UniRule"/>
</dbReference>
<evidence type="ECO:0000313" key="8">
    <source>
        <dbReference type="Proteomes" id="UP000027153"/>
    </source>
</evidence>
<dbReference type="AlphaFoldDB" id="A0A062V307"/>
<dbReference type="InterPro" id="IPR002716">
    <property type="entry name" value="PIN_dom"/>
</dbReference>
<evidence type="ECO:0000313" key="7">
    <source>
        <dbReference type="EMBL" id="KCZ70978.1"/>
    </source>
</evidence>
<dbReference type="Pfam" id="PF01850">
    <property type="entry name" value="PIN"/>
    <property type="match status" value="1"/>
</dbReference>
<comment type="cofactor">
    <cofactor evidence="5">
        <name>Mg(2+)</name>
        <dbReference type="ChEBI" id="CHEBI:18420"/>
    </cofactor>
</comment>
<proteinExistence type="inferred from homology"/>
<name>A0A062V307_9EURY</name>
<dbReference type="EMBL" id="JMIY01000007">
    <property type="protein sequence ID" value="KCZ70978.1"/>
    <property type="molecule type" value="Genomic_DNA"/>
</dbReference>
<dbReference type="InterPro" id="IPR022907">
    <property type="entry name" value="VapC_family"/>
</dbReference>
<evidence type="ECO:0000256" key="5">
    <source>
        <dbReference type="HAMAP-Rule" id="MF_00265"/>
    </source>
</evidence>
<dbReference type="InterPro" id="IPR029060">
    <property type="entry name" value="PIN-like_dom_sf"/>
</dbReference>
<dbReference type="PANTHER" id="PTHR39677:SF4">
    <property type="entry name" value="RIBONUCLEASE VAPC6"/>
    <property type="match status" value="1"/>
</dbReference>
<evidence type="ECO:0000259" key="6">
    <source>
        <dbReference type="SMART" id="SM00670"/>
    </source>
</evidence>
<dbReference type="HAMAP" id="MF_00265">
    <property type="entry name" value="VapC_Nob1"/>
    <property type="match status" value="1"/>
</dbReference>
<evidence type="ECO:0000256" key="1">
    <source>
        <dbReference type="ARBA" id="ARBA00022649"/>
    </source>
</evidence>
<feature type="binding site" evidence="5">
    <location>
        <position position="113"/>
    </location>
    <ligand>
        <name>Mg(2+)</name>
        <dbReference type="ChEBI" id="CHEBI:18420"/>
    </ligand>
</feature>
<keyword evidence="4 5" id="KW-0378">Hydrolase</keyword>
<dbReference type="EC" id="3.1.-.-" evidence="5"/>